<sequence length="167" mass="19513">MCYDGLMIRICQPDDIDRIYFIINEAAKAYEGVIPADRYHQPYMPMEELEREMKRMTFFGWEVNGELVGVVGFEPVKDVTLIRHAYVLPQWQKQGIGSQLLGHLKGLVTTSRLLVGTWADAYRAIDFYKRRGFNLLPDKDELLKTYWDIPQRQIETSVVLGIDIRRK</sequence>
<reference evidence="4" key="1">
    <citation type="journal article" date="2014" name="Front. Microbiol.">
        <title>High frequency of phylogenetically diverse reductive dehalogenase-homologous genes in deep subseafloor sedimentary metagenomes.</title>
        <authorList>
            <person name="Kawai M."/>
            <person name="Futagami T."/>
            <person name="Toyoda A."/>
            <person name="Takaki Y."/>
            <person name="Nishi S."/>
            <person name="Hori S."/>
            <person name="Arai W."/>
            <person name="Tsubouchi T."/>
            <person name="Morono Y."/>
            <person name="Uchiyama I."/>
            <person name="Ito T."/>
            <person name="Fujiyama A."/>
            <person name="Inagaki F."/>
            <person name="Takami H."/>
        </authorList>
    </citation>
    <scope>NUCLEOTIDE SEQUENCE</scope>
    <source>
        <strain evidence="4">Expedition CK06-06</strain>
    </source>
</reference>
<gene>
    <name evidence="4" type="ORF">S12H4_16907</name>
</gene>
<dbReference type="EMBL" id="BARW01008211">
    <property type="protein sequence ID" value="GAI81797.1"/>
    <property type="molecule type" value="Genomic_DNA"/>
</dbReference>
<proteinExistence type="predicted"/>
<name>X1RM00_9ZZZZ</name>
<dbReference type="Gene3D" id="3.40.630.30">
    <property type="match status" value="1"/>
</dbReference>
<dbReference type="CDD" id="cd04301">
    <property type="entry name" value="NAT_SF"/>
    <property type="match status" value="1"/>
</dbReference>
<protein>
    <recommendedName>
        <fullName evidence="3">N-acetyltransferase domain-containing protein</fullName>
    </recommendedName>
</protein>
<organism evidence="4">
    <name type="scientific">marine sediment metagenome</name>
    <dbReference type="NCBI Taxonomy" id="412755"/>
    <lineage>
        <taxon>unclassified sequences</taxon>
        <taxon>metagenomes</taxon>
        <taxon>ecological metagenomes</taxon>
    </lineage>
</organism>
<comment type="caution">
    <text evidence="4">The sequence shown here is derived from an EMBL/GenBank/DDBJ whole genome shotgun (WGS) entry which is preliminary data.</text>
</comment>
<evidence type="ECO:0000256" key="1">
    <source>
        <dbReference type="ARBA" id="ARBA00022679"/>
    </source>
</evidence>
<dbReference type="InterPro" id="IPR000182">
    <property type="entry name" value="GNAT_dom"/>
</dbReference>
<dbReference type="PANTHER" id="PTHR43800:SF1">
    <property type="entry name" value="PEPTIDYL-LYSINE N-ACETYLTRANSFERASE YJAB"/>
    <property type="match status" value="1"/>
</dbReference>
<dbReference type="Pfam" id="PF00583">
    <property type="entry name" value="Acetyltransf_1"/>
    <property type="match status" value="1"/>
</dbReference>
<dbReference type="PANTHER" id="PTHR43800">
    <property type="entry name" value="PEPTIDYL-LYSINE N-ACETYLTRANSFERASE YJAB"/>
    <property type="match status" value="1"/>
</dbReference>
<accession>X1RM00</accession>
<dbReference type="AlphaFoldDB" id="X1RM00"/>
<feature type="domain" description="N-acetyltransferase" evidence="3">
    <location>
        <begin position="6"/>
        <end position="165"/>
    </location>
</feature>
<evidence type="ECO:0000259" key="3">
    <source>
        <dbReference type="PROSITE" id="PS51186"/>
    </source>
</evidence>
<dbReference type="SUPFAM" id="SSF55729">
    <property type="entry name" value="Acyl-CoA N-acyltransferases (Nat)"/>
    <property type="match status" value="1"/>
</dbReference>
<evidence type="ECO:0000313" key="4">
    <source>
        <dbReference type="EMBL" id="GAI81797.1"/>
    </source>
</evidence>
<dbReference type="GO" id="GO:0016747">
    <property type="term" value="F:acyltransferase activity, transferring groups other than amino-acyl groups"/>
    <property type="evidence" value="ECO:0007669"/>
    <property type="project" value="InterPro"/>
</dbReference>
<dbReference type="InterPro" id="IPR016181">
    <property type="entry name" value="Acyl_CoA_acyltransferase"/>
</dbReference>
<keyword evidence="1" id="KW-0808">Transferase</keyword>
<evidence type="ECO:0000256" key="2">
    <source>
        <dbReference type="ARBA" id="ARBA00023315"/>
    </source>
</evidence>
<keyword evidence="2" id="KW-0012">Acyltransferase</keyword>
<dbReference type="PROSITE" id="PS51186">
    <property type="entry name" value="GNAT"/>
    <property type="match status" value="1"/>
</dbReference>